<gene>
    <name evidence="4" type="ORF">RND81_12G207500</name>
</gene>
<evidence type="ECO:0000313" key="5">
    <source>
        <dbReference type="Proteomes" id="UP001443914"/>
    </source>
</evidence>
<name>A0AAW1HDB3_SAPOF</name>
<evidence type="ECO:0000256" key="3">
    <source>
        <dbReference type="PROSITE-ProRule" id="PRU00708"/>
    </source>
</evidence>
<dbReference type="Pfam" id="PF13041">
    <property type="entry name" value="PPR_2"/>
    <property type="match status" value="1"/>
</dbReference>
<organism evidence="4 5">
    <name type="scientific">Saponaria officinalis</name>
    <name type="common">Common soapwort</name>
    <name type="synonym">Lychnis saponaria</name>
    <dbReference type="NCBI Taxonomy" id="3572"/>
    <lineage>
        <taxon>Eukaryota</taxon>
        <taxon>Viridiplantae</taxon>
        <taxon>Streptophyta</taxon>
        <taxon>Embryophyta</taxon>
        <taxon>Tracheophyta</taxon>
        <taxon>Spermatophyta</taxon>
        <taxon>Magnoliopsida</taxon>
        <taxon>eudicotyledons</taxon>
        <taxon>Gunneridae</taxon>
        <taxon>Pentapetalae</taxon>
        <taxon>Caryophyllales</taxon>
        <taxon>Caryophyllaceae</taxon>
        <taxon>Caryophylleae</taxon>
        <taxon>Saponaria</taxon>
    </lineage>
</organism>
<feature type="repeat" description="PPR" evidence="3">
    <location>
        <begin position="161"/>
        <end position="195"/>
    </location>
</feature>
<comment type="caution">
    <text evidence="4">The sequence shown here is derived from an EMBL/GenBank/DDBJ whole genome shotgun (WGS) entry which is preliminary data.</text>
</comment>
<feature type="repeat" description="PPR" evidence="3">
    <location>
        <begin position="196"/>
        <end position="230"/>
    </location>
</feature>
<dbReference type="PANTHER" id="PTHR45717">
    <property type="entry name" value="OS12G0527900 PROTEIN"/>
    <property type="match status" value="1"/>
</dbReference>
<dbReference type="Gene3D" id="1.25.40.10">
    <property type="entry name" value="Tetratricopeptide repeat domain"/>
    <property type="match status" value="2"/>
</dbReference>
<evidence type="ECO:0000313" key="4">
    <source>
        <dbReference type="EMBL" id="KAK9674047.1"/>
    </source>
</evidence>
<sequence>MPKFIQFSIMGIPKLLILKQFLSNSTLKSLKIPLLFHQSTKPQINLPFYTRTFSNSSSKNTFQTEILKFVQKWPQSSVLPLIKRCYGENSDSLHDDELRSIIRNLRRQKRSDRALEVSEWMMSTTLSDPKSGDFACQLSLIGQVHGVDPAEKFFNEVDLHTEKTYGALLNCYVEAKLVDKSLSHFKKMKDMGLAMSPLPYNNIMTLYTNTGQDEKLLDFLSEMEENGVSPDNFTYRICLKSFALKSDFSSVEKILRRMENQHGFNIDWLTYVVVANYYIEAGFKEKAFYYLQQAEQKIDGNPVGYNNLITTYAKIGGFNQMMNVWRKRRGTSKARINTDYMIMITSLVKLDRFEEAERFLHEWESRCSFYDFRVVNTLLLGYAQKGLVEKAETLLDGIIRRRLMPSPCTWSIVSEGHIKCRNMRKALVFLKRALELGLGSQHEGWIPNYEVTSSVLKWLAEDGEIGEVDEFVKLLSKLVPMNEEMYRTLLRVNIRHGKEIEDVLQRMKADNIDVTEELREIIESRTRT</sequence>
<evidence type="ECO:0008006" key="6">
    <source>
        <dbReference type="Google" id="ProtNLM"/>
    </source>
</evidence>
<dbReference type="Proteomes" id="UP001443914">
    <property type="component" value="Unassembled WGS sequence"/>
</dbReference>
<dbReference type="PROSITE" id="PS51375">
    <property type="entry name" value="PPR"/>
    <property type="match status" value="3"/>
</dbReference>
<protein>
    <recommendedName>
        <fullName evidence="6">Pentatricopeptide repeat-containing protein</fullName>
    </recommendedName>
</protein>
<dbReference type="SUPFAM" id="SSF48452">
    <property type="entry name" value="TPR-like"/>
    <property type="match status" value="1"/>
</dbReference>
<proteinExistence type="inferred from homology"/>
<dbReference type="InterPro" id="IPR011990">
    <property type="entry name" value="TPR-like_helical_dom_sf"/>
</dbReference>
<evidence type="ECO:0000256" key="2">
    <source>
        <dbReference type="ARBA" id="ARBA00022737"/>
    </source>
</evidence>
<feature type="repeat" description="PPR" evidence="3">
    <location>
        <begin position="371"/>
        <end position="405"/>
    </location>
</feature>
<dbReference type="InterPro" id="IPR002885">
    <property type="entry name" value="PPR_rpt"/>
</dbReference>
<dbReference type="PANTHER" id="PTHR45717:SF20">
    <property type="entry name" value="OS07G0598500 PROTEIN"/>
    <property type="match status" value="1"/>
</dbReference>
<evidence type="ECO:0000256" key="1">
    <source>
        <dbReference type="ARBA" id="ARBA00007626"/>
    </source>
</evidence>
<accession>A0AAW1HDB3</accession>
<dbReference type="AlphaFoldDB" id="A0AAW1HDB3"/>
<dbReference type="Pfam" id="PF01535">
    <property type="entry name" value="PPR"/>
    <property type="match status" value="3"/>
</dbReference>
<comment type="similarity">
    <text evidence="1">Belongs to the PPR family. P subfamily.</text>
</comment>
<keyword evidence="2" id="KW-0677">Repeat</keyword>
<dbReference type="GO" id="GO:0005739">
    <property type="term" value="C:mitochondrion"/>
    <property type="evidence" value="ECO:0007669"/>
    <property type="project" value="TreeGrafter"/>
</dbReference>
<dbReference type="EMBL" id="JBDFQZ010000012">
    <property type="protein sequence ID" value="KAK9674047.1"/>
    <property type="molecule type" value="Genomic_DNA"/>
</dbReference>
<dbReference type="GO" id="GO:0003729">
    <property type="term" value="F:mRNA binding"/>
    <property type="evidence" value="ECO:0007669"/>
    <property type="project" value="UniProtKB-ARBA"/>
</dbReference>
<reference evidence="4" key="1">
    <citation type="submission" date="2024-03" db="EMBL/GenBank/DDBJ databases">
        <title>WGS assembly of Saponaria officinalis var. Norfolk2.</title>
        <authorList>
            <person name="Jenkins J."/>
            <person name="Shu S."/>
            <person name="Grimwood J."/>
            <person name="Barry K."/>
            <person name="Goodstein D."/>
            <person name="Schmutz J."/>
            <person name="Leebens-Mack J."/>
            <person name="Osbourn A."/>
        </authorList>
    </citation>
    <scope>NUCLEOTIDE SEQUENCE [LARGE SCALE GENOMIC DNA]</scope>
    <source>
        <strain evidence="4">JIC</strain>
    </source>
</reference>
<keyword evidence="5" id="KW-1185">Reference proteome</keyword>
<dbReference type="NCBIfam" id="TIGR00756">
    <property type="entry name" value="PPR"/>
    <property type="match status" value="2"/>
</dbReference>